<dbReference type="SUPFAM" id="SSF103473">
    <property type="entry name" value="MFS general substrate transporter"/>
    <property type="match status" value="1"/>
</dbReference>
<feature type="transmembrane region" description="Helical" evidence="6">
    <location>
        <begin position="78"/>
        <end position="96"/>
    </location>
</feature>
<feature type="transmembrane region" description="Helical" evidence="6">
    <location>
        <begin position="149"/>
        <end position="166"/>
    </location>
</feature>
<feature type="transmembrane region" description="Helical" evidence="6">
    <location>
        <begin position="302"/>
        <end position="322"/>
    </location>
</feature>
<accession>A0ABR0E1Q2</accession>
<sequence>MTDSKTAGVFERADGNDRNNSNDEKHSQESHTSDIQQAPVDEHRHGTESGKEVIAIHAGVSKVEAFNKMLKESASGRALLWTLGISLIITMFAYSLDQGTTYIFNGYAASAYTSHAQLGAVTTASQVVRSVSKPFLAKIADITSRPTTYVLILIFYASGFAVAAGTHNLTGYIVGVSFTAFGKSGLDFLGDLIVADLTSMQWRGFFGSLLSLPFIVTVFIDGVISEGFLPNNWRWGLGMFAIMTPVLLVPAITTLYYMEHKAKKLGMVSAGGSKLARTGQLEKQPATSWLKMAGKAVIDVDLMGLLLLSFGFALVLLPLNLYGQAKGGFSNASMIAMIVVGFVFLILFGLYEYFLAPTPLASRNIFMNRAFIAALGIECSTQLASNVYGTYYASYIIVITDWSLYEANLFTNITTIILCILGPVTGLILAKTHRYKSLTLLGAVLKLIGHAMQLHGDRSTQSTAVLVISQILLGFGAFTVVGGRVASQVSVPHEDLSQAIAQLSLWASLSSSIGGTIGAVVWQSEMLPAMREECPPSTTTETLRKIYGSIKTLRDYPFDSVIRRCGITAYTRTNGTLFIITTCIAILSIVFCFLLPDYYLGERHNVASDTRPDGEDAHDDIAHRGPQTASTTLWGRFWGYYRKETN</sequence>
<keyword evidence="4 6" id="KW-0472">Membrane</keyword>
<feature type="transmembrane region" description="Helical" evidence="6">
    <location>
        <begin position="503"/>
        <end position="522"/>
    </location>
</feature>
<evidence type="ECO:0000256" key="5">
    <source>
        <dbReference type="SAM" id="MobiDB-lite"/>
    </source>
</evidence>
<feature type="region of interest" description="Disordered" evidence="5">
    <location>
        <begin position="1"/>
        <end position="49"/>
    </location>
</feature>
<feature type="transmembrane region" description="Helical" evidence="6">
    <location>
        <begin position="205"/>
        <end position="224"/>
    </location>
</feature>
<name>A0ABR0E1Q2_ZASCE</name>
<feature type="transmembrane region" description="Helical" evidence="6">
    <location>
        <begin position="334"/>
        <end position="354"/>
    </location>
</feature>
<dbReference type="Gene3D" id="1.20.1250.20">
    <property type="entry name" value="MFS general substrate transporter like domains"/>
    <property type="match status" value="2"/>
</dbReference>
<comment type="subcellular location">
    <subcellularLocation>
        <location evidence="1">Membrane</location>
        <topology evidence="1">Multi-pass membrane protein</topology>
    </subcellularLocation>
</comment>
<protein>
    <recommendedName>
        <fullName evidence="9">Major facilitator superfamily (MFS) profile domain-containing protein</fullName>
    </recommendedName>
</protein>
<evidence type="ECO:0000256" key="6">
    <source>
        <dbReference type="SAM" id="Phobius"/>
    </source>
</evidence>
<evidence type="ECO:0008006" key="9">
    <source>
        <dbReference type="Google" id="ProtNLM"/>
    </source>
</evidence>
<feature type="transmembrane region" description="Helical" evidence="6">
    <location>
        <begin position="462"/>
        <end position="482"/>
    </location>
</feature>
<dbReference type="Pfam" id="PF07690">
    <property type="entry name" value="MFS_1"/>
    <property type="match status" value="1"/>
</dbReference>
<feature type="compositionally biased region" description="Basic and acidic residues" evidence="5">
    <location>
        <begin position="11"/>
        <end position="32"/>
    </location>
</feature>
<dbReference type="EMBL" id="JAXOVC010000012">
    <property type="protein sequence ID" value="KAK4495173.1"/>
    <property type="molecule type" value="Genomic_DNA"/>
</dbReference>
<feature type="transmembrane region" description="Helical" evidence="6">
    <location>
        <begin position="236"/>
        <end position="257"/>
    </location>
</feature>
<feature type="transmembrane region" description="Helical" evidence="6">
    <location>
        <begin position="366"/>
        <end position="389"/>
    </location>
</feature>
<feature type="compositionally biased region" description="Basic and acidic residues" evidence="5">
    <location>
        <begin position="40"/>
        <end position="49"/>
    </location>
</feature>
<keyword evidence="3 6" id="KW-1133">Transmembrane helix</keyword>
<evidence type="ECO:0000313" key="7">
    <source>
        <dbReference type="EMBL" id="KAK4495173.1"/>
    </source>
</evidence>
<comment type="caution">
    <text evidence="7">The sequence shown here is derived from an EMBL/GenBank/DDBJ whole genome shotgun (WGS) entry which is preliminary data.</text>
</comment>
<dbReference type="Proteomes" id="UP001305779">
    <property type="component" value="Unassembled WGS sequence"/>
</dbReference>
<dbReference type="InterPro" id="IPR011701">
    <property type="entry name" value="MFS"/>
</dbReference>
<evidence type="ECO:0000256" key="1">
    <source>
        <dbReference type="ARBA" id="ARBA00004141"/>
    </source>
</evidence>
<evidence type="ECO:0000313" key="8">
    <source>
        <dbReference type="Proteomes" id="UP001305779"/>
    </source>
</evidence>
<organism evidence="7 8">
    <name type="scientific">Zasmidium cellare</name>
    <name type="common">Wine cellar mold</name>
    <name type="synonym">Racodium cellare</name>
    <dbReference type="NCBI Taxonomy" id="395010"/>
    <lineage>
        <taxon>Eukaryota</taxon>
        <taxon>Fungi</taxon>
        <taxon>Dikarya</taxon>
        <taxon>Ascomycota</taxon>
        <taxon>Pezizomycotina</taxon>
        <taxon>Dothideomycetes</taxon>
        <taxon>Dothideomycetidae</taxon>
        <taxon>Mycosphaerellales</taxon>
        <taxon>Mycosphaerellaceae</taxon>
        <taxon>Zasmidium</taxon>
    </lineage>
</organism>
<dbReference type="PANTHER" id="PTHR23501">
    <property type="entry name" value="MAJOR FACILITATOR SUPERFAMILY"/>
    <property type="match status" value="1"/>
</dbReference>
<feature type="transmembrane region" description="Helical" evidence="6">
    <location>
        <begin position="577"/>
        <end position="595"/>
    </location>
</feature>
<keyword evidence="8" id="KW-1185">Reference proteome</keyword>
<evidence type="ECO:0000256" key="2">
    <source>
        <dbReference type="ARBA" id="ARBA00022692"/>
    </source>
</evidence>
<dbReference type="PANTHER" id="PTHR23501:SF58">
    <property type="entry name" value="LOW AFFINITY HEME TRANSPORTER STR3"/>
    <property type="match status" value="1"/>
</dbReference>
<evidence type="ECO:0000256" key="3">
    <source>
        <dbReference type="ARBA" id="ARBA00022989"/>
    </source>
</evidence>
<evidence type="ECO:0000256" key="4">
    <source>
        <dbReference type="ARBA" id="ARBA00023136"/>
    </source>
</evidence>
<keyword evidence="2 6" id="KW-0812">Transmembrane</keyword>
<feature type="transmembrane region" description="Helical" evidence="6">
    <location>
        <begin position="409"/>
        <end position="430"/>
    </location>
</feature>
<proteinExistence type="predicted"/>
<dbReference type="InterPro" id="IPR036259">
    <property type="entry name" value="MFS_trans_sf"/>
</dbReference>
<reference evidence="7 8" key="1">
    <citation type="journal article" date="2023" name="G3 (Bethesda)">
        <title>A chromosome-level genome assembly of Zasmidium syzygii isolated from banana leaves.</title>
        <authorList>
            <person name="van Westerhoven A.C."/>
            <person name="Mehrabi R."/>
            <person name="Talebi R."/>
            <person name="Steentjes M.B.F."/>
            <person name="Corcolon B."/>
            <person name="Chong P.A."/>
            <person name="Kema G.H.J."/>
            <person name="Seidl M.F."/>
        </authorList>
    </citation>
    <scope>NUCLEOTIDE SEQUENCE [LARGE SCALE GENOMIC DNA]</scope>
    <source>
        <strain evidence="7 8">P124</strain>
    </source>
</reference>
<gene>
    <name evidence="7" type="ORF">PRZ48_013500</name>
</gene>